<feature type="compositionally biased region" description="Polar residues" evidence="1">
    <location>
        <begin position="95"/>
        <end position="104"/>
    </location>
</feature>
<feature type="compositionally biased region" description="Polar residues" evidence="1">
    <location>
        <begin position="1"/>
        <end position="16"/>
    </location>
</feature>
<organism evidence="2 3">
    <name type="scientific">Marasmiellus scandens</name>
    <dbReference type="NCBI Taxonomy" id="2682957"/>
    <lineage>
        <taxon>Eukaryota</taxon>
        <taxon>Fungi</taxon>
        <taxon>Dikarya</taxon>
        <taxon>Basidiomycota</taxon>
        <taxon>Agaricomycotina</taxon>
        <taxon>Agaricomycetes</taxon>
        <taxon>Agaricomycetidae</taxon>
        <taxon>Agaricales</taxon>
        <taxon>Marasmiineae</taxon>
        <taxon>Omphalotaceae</taxon>
        <taxon>Marasmiellus</taxon>
    </lineage>
</organism>
<evidence type="ECO:0000313" key="2">
    <source>
        <dbReference type="EMBL" id="KAK7451663.1"/>
    </source>
</evidence>
<keyword evidence="3" id="KW-1185">Reference proteome</keyword>
<name>A0ABR1JB80_9AGAR</name>
<feature type="compositionally biased region" description="Basic residues" evidence="1">
    <location>
        <begin position="35"/>
        <end position="53"/>
    </location>
</feature>
<accession>A0ABR1JB80</accession>
<proteinExistence type="predicted"/>
<dbReference type="Proteomes" id="UP001498398">
    <property type="component" value="Unassembled WGS sequence"/>
</dbReference>
<dbReference type="EMBL" id="JBANRG010000030">
    <property type="protein sequence ID" value="KAK7451663.1"/>
    <property type="molecule type" value="Genomic_DNA"/>
</dbReference>
<sequence>MPSSSPKSTPIQTFSLPRSAPRPKVIPLFATSIPRRAKRSLSIHQNLRPKPHPYARPLSSATRALSPHQQPRSKPSSERTRPPPIVISSAAIESPLTSVEDNSNPPAPDGGSSGEVQIQHIPPPQSHVTVVNAGWSSTQQQNYRVCNILSLLL</sequence>
<reference evidence="2 3" key="1">
    <citation type="submission" date="2024-01" db="EMBL/GenBank/DDBJ databases">
        <title>A draft genome for the cacao thread blight pathogen Marasmiellus scandens.</title>
        <authorList>
            <person name="Baruah I.K."/>
            <person name="Leung J."/>
            <person name="Bukari Y."/>
            <person name="Amoako-Attah I."/>
            <person name="Meinhardt L.W."/>
            <person name="Bailey B.A."/>
            <person name="Cohen S.P."/>
        </authorList>
    </citation>
    <scope>NUCLEOTIDE SEQUENCE [LARGE SCALE GENOMIC DNA]</scope>
    <source>
        <strain evidence="2 3">GH-19</strain>
    </source>
</reference>
<feature type="region of interest" description="Disordered" evidence="1">
    <location>
        <begin position="1"/>
        <end position="120"/>
    </location>
</feature>
<gene>
    <name evidence="2" type="ORF">VKT23_012340</name>
</gene>
<evidence type="ECO:0000256" key="1">
    <source>
        <dbReference type="SAM" id="MobiDB-lite"/>
    </source>
</evidence>
<evidence type="ECO:0000313" key="3">
    <source>
        <dbReference type="Proteomes" id="UP001498398"/>
    </source>
</evidence>
<protein>
    <submittedName>
        <fullName evidence="2">Uncharacterized protein</fullName>
    </submittedName>
</protein>
<feature type="compositionally biased region" description="Polar residues" evidence="1">
    <location>
        <begin position="59"/>
        <end position="74"/>
    </location>
</feature>
<comment type="caution">
    <text evidence="2">The sequence shown here is derived from an EMBL/GenBank/DDBJ whole genome shotgun (WGS) entry which is preliminary data.</text>
</comment>